<dbReference type="SUPFAM" id="SSF48371">
    <property type="entry name" value="ARM repeat"/>
    <property type="match status" value="1"/>
</dbReference>
<evidence type="ECO:0000256" key="4">
    <source>
        <dbReference type="ARBA" id="ARBA00022837"/>
    </source>
</evidence>
<feature type="domain" description="Sulfatase N-terminal" evidence="6">
    <location>
        <begin position="129"/>
        <end position="302"/>
    </location>
</feature>
<dbReference type="InterPro" id="IPR024607">
    <property type="entry name" value="Sulfatase_CS"/>
</dbReference>
<accession>A0ABV8SXM1</accession>
<protein>
    <submittedName>
        <fullName evidence="7">Sulfatase-like hydrolase/transferase</fullName>
    </submittedName>
</protein>
<keyword evidence="8" id="KW-1185">Reference proteome</keyword>
<dbReference type="InterPro" id="IPR000917">
    <property type="entry name" value="Sulfatase_N"/>
</dbReference>
<sequence length="630" mass="70401">MSLTRREAIGAAAAVLASLTASAGTDAPNRKRPNILWLVSEDNNPLLGAYGDKLAHTPNIDALARDGVVFLNAFSTAPVCAPSRFAILTGCYAESLAPANHMRADAHLPPELRTYPEYLRAAGYYCTNNPKTDYNCDVDPAHIWNESSAKAHWRNRPQGAPFMAVFNTMTTHEGKLFQPTAGRVTPEQVRIPAYLPDTPEVRRDFASYYNLMEKMDGEIGARQKELADAGLTDDTIVFYYSDNGGALPRTKHYAYDQGFRCSLIIKAPPRWRHLLPASAGGEVKEPVSFIDLAPTVLALADVRKPAQMQGSTLLGNDTLRGRRWVFGMRDRMDERYDMIRTVADGRYRYIRNYMPHRPWGVNLGYCWMMASFQSWEREFRAGRLNAAQARFFQEKTFEEFYDLQSDPDQVVNLIEDPQHRARIGQFRQALDRHMVTINDNGFIPEGGAAEGYERSRDRNLYPLKKAMSLASAAARRDPRKLQLFRARLSDSNEVIRYWAAQGLLMLGPAAAAARTELETTLRADPSTAVQIVAAEAVVKLGNPAPAVQRLADILGSKLPLTARLQAINALTFIGEAARGALPQIRAAAEEDEIYMRTTGRYLAAVLDGTYEPGYPSFDYSWFQRKMGLTK</sequence>
<proteinExistence type="inferred from homology"/>
<evidence type="ECO:0000256" key="3">
    <source>
        <dbReference type="ARBA" id="ARBA00022801"/>
    </source>
</evidence>
<dbReference type="Pfam" id="PF00884">
    <property type="entry name" value="Sulfatase"/>
    <property type="match status" value="2"/>
</dbReference>
<dbReference type="PROSITE" id="PS00523">
    <property type="entry name" value="SULFATASE_1"/>
    <property type="match status" value="1"/>
</dbReference>
<comment type="caution">
    <text evidence="7">The sequence shown here is derived from an EMBL/GenBank/DDBJ whole genome shotgun (WGS) entry which is preliminary data.</text>
</comment>
<dbReference type="Gene3D" id="3.40.720.10">
    <property type="entry name" value="Alkaline Phosphatase, subunit A"/>
    <property type="match status" value="1"/>
</dbReference>
<gene>
    <name evidence="7" type="ORF">ACFPN2_22655</name>
</gene>
<dbReference type="SUPFAM" id="SSF53649">
    <property type="entry name" value="Alkaline phosphatase-like"/>
    <property type="match status" value="1"/>
</dbReference>
<evidence type="ECO:0000256" key="2">
    <source>
        <dbReference type="ARBA" id="ARBA00022723"/>
    </source>
</evidence>
<keyword evidence="4" id="KW-0106">Calcium</keyword>
<evidence type="ECO:0000259" key="6">
    <source>
        <dbReference type="Pfam" id="PF00884"/>
    </source>
</evidence>
<dbReference type="Gene3D" id="1.25.10.10">
    <property type="entry name" value="Leucine-rich Repeat Variant"/>
    <property type="match status" value="1"/>
</dbReference>
<dbReference type="InterPro" id="IPR017850">
    <property type="entry name" value="Alkaline_phosphatase_core_sf"/>
</dbReference>
<dbReference type="PANTHER" id="PTHR42693:SF53">
    <property type="entry name" value="ENDO-4-O-SULFATASE"/>
    <property type="match status" value="1"/>
</dbReference>
<organism evidence="7 8">
    <name type="scientific">Steroidobacter flavus</name>
    <dbReference type="NCBI Taxonomy" id="1842136"/>
    <lineage>
        <taxon>Bacteria</taxon>
        <taxon>Pseudomonadati</taxon>
        <taxon>Pseudomonadota</taxon>
        <taxon>Gammaproteobacteria</taxon>
        <taxon>Steroidobacterales</taxon>
        <taxon>Steroidobacteraceae</taxon>
        <taxon>Steroidobacter</taxon>
    </lineage>
</organism>
<dbReference type="InterPro" id="IPR016024">
    <property type="entry name" value="ARM-type_fold"/>
</dbReference>
<dbReference type="CDD" id="cd16027">
    <property type="entry name" value="SGSH"/>
    <property type="match status" value="1"/>
</dbReference>
<feature type="chain" id="PRO_5046871004" evidence="5">
    <location>
        <begin position="24"/>
        <end position="630"/>
    </location>
</feature>
<feature type="domain" description="Sulfatase N-terminal" evidence="6">
    <location>
        <begin position="33"/>
        <end position="125"/>
    </location>
</feature>
<dbReference type="Proteomes" id="UP001595904">
    <property type="component" value="Unassembled WGS sequence"/>
</dbReference>
<reference evidence="8" key="1">
    <citation type="journal article" date="2019" name="Int. J. Syst. Evol. Microbiol.">
        <title>The Global Catalogue of Microorganisms (GCM) 10K type strain sequencing project: providing services to taxonomists for standard genome sequencing and annotation.</title>
        <authorList>
            <consortium name="The Broad Institute Genomics Platform"/>
            <consortium name="The Broad Institute Genome Sequencing Center for Infectious Disease"/>
            <person name="Wu L."/>
            <person name="Ma J."/>
        </authorList>
    </citation>
    <scope>NUCLEOTIDE SEQUENCE [LARGE SCALE GENOMIC DNA]</scope>
    <source>
        <strain evidence="8">CGMCC 1.10759</strain>
    </source>
</reference>
<dbReference type="EMBL" id="JBHSDU010000010">
    <property type="protein sequence ID" value="MFC4311900.1"/>
    <property type="molecule type" value="Genomic_DNA"/>
</dbReference>
<keyword evidence="5" id="KW-0732">Signal</keyword>
<keyword evidence="2" id="KW-0479">Metal-binding</keyword>
<dbReference type="InterPro" id="IPR050738">
    <property type="entry name" value="Sulfatase"/>
</dbReference>
<feature type="signal peptide" evidence="5">
    <location>
        <begin position="1"/>
        <end position="23"/>
    </location>
</feature>
<evidence type="ECO:0000256" key="5">
    <source>
        <dbReference type="SAM" id="SignalP"/>
    </source>
</evidence>
<dbReference type="PANTHER" id="PTHR42693">
    <property type="entry name" value="ARYLSULFATASE FAMILY MEMBER"/>
    <property type="match status" value="1"/>
</dbReference>
<evidence type="ECO:0000256" key="1">
    <source>
        <dbReference type="ARBA" id="ARBA00008779"/>
    </source>
</evidence>
<evidence type="ECO:0000313" key="8">
    <source>
        <dbReference type="Proteomes" id="UP001595904"/>
    </source>
</evidence>
<evidence type="ECO:0000313" key="7">
    <source>
        <dbReference type="EMBL" id="MFC4311900.1"/>
    </source>
</evidence>
<dbReference type="RefSeq" id="WP_380600841.1">
    <property type="nucleotide sequence ID" value="NZ_JBHSDU010000010.1"/>
</dbReference>
<dbReference type="InterPro" id="IPR011989">
    <property type="entry name" value="ARM-like"/>
</dbReference>
<name>A0ABV8SXM1_9GAMM</name>
<comment type="similarity">
    <text evidence="1">Belongs to the sulfatase family.</text>
</comment>
<keyword evidence="3" id="KW-0378">Hydrolase</keyword>